<dbReference type="Pfam" id="PF01722">
    <property type="entry name" value="BolA"/>
    <property type="match status" value="1"/>
</dbReference>
<dbReference type="AlphaFoldDB" id="A0A6J1RCM9"/>
<dbReference type="SUPFAM" id="SSF82657">
    <property type="entry name" value="BolA-like"/>
    <property type="match status" value="1"/>
</dbReference>
<dbReference type="InterPro" id="IPR050961">
    <property type="entry name" value="BolA/IbaG_stress_morph_reg"/>
</dbReference>
<evidence type="ECO:0000256" key="1">
    <source>
        <dbReference type="ARBA" id="ARBA00005578"/>
    </source>
</evidence>
<dbReference type="PIRSF" id="PIRSF003113">
    <property type="entry name" value="BolA"/>
    <property type="match status" value="1"/>
</dbReference>
<dbReference type="Gene3D" id="3.30.300.90">
    <property type="entry name" value="BolA-like"/>
    <property type="match status" value="1"/>
</dbReference>
<dbReference type="InterPro" id="IPR002634">
    <property type="entry name" value="BolA"/>
</dbReference>
<keyword evidence="3" id="KW-1185">Reference proteome</keyword>
<evidence type="ECO:0000313" key="3">
    <source>
        <dbReference type="Proteomes" id="UP000504618"/>
    </source>
</evidence>
<evidence type="ECO:0000256" key="2">
    <source>
        <dbReference type="RuleBase" id="RU003860"/>
    </source>
</evidence>
<dbReference type="Proteomes" id="UP000504618">
    <property type="component" value="Unplaced"/>
</dbReference>
<dbReference type="PANTHER" id="PTHR46229">
    <property type="entry name" value="BOLA TRANSCRIPTION REGULATOR"/>
    <property type="match status" value="1"/>
</dbReference>
<protein>
    <submittedName>
        <fullName evidence="4">BolA-like protein DDB_G0274169 isoform X2</fullName>
    </submittedName>
</protein>
<dbReference type="PANTHER" id="PTHR46229:SF2">
    <property type="entry name" value="BOLA-LIKE PROTEIN 1"/>
    <property type="match status" value="1"/>
</dbReference>
<dbReference type="GeneID" id="112466600"/>
<gene>
    <name evidence="4" type="primary">LOC112466600</name>
</gene>
<proteinExistence type="inferred from homology"/>
<evidence type="ECO:0000313" key="4">
    <source>
        <dbReference type="RefSeq" id="XP_024890540.1"/>
    </source>
</evidence>
<dbReference type="RefSeq" id="XP_024890540.1">
    <property type="nucleotide sequence ID" value="XM_025034772.1"/>
</dbReference>
<comment type="similarity">
    <text evidence="1 2">Belongs to the BolA/IbaG family.</text>
</comment>
<dbReference type="InterPro" id="IPR036065">
    <property type="entry name" value="BolA-like_sf"/>
</dbReference>
<accession>A0A6J1RCM9</accession>
<organism evidence="3 4">
    <name type="scientific">Temnothorax curvispinosus</name>
    <dbReference type="NCBI Taxonomy" id="300111"/>
    <lineage>
        <taxon>Eukaryota</taxon>
        <taxon>Metazoa</taxon>
        <taxon>Ecdysozoa</taxon>
        <taxon>Arthropoda</taxon>
        <taxon>Hexapoda</taxon>
        <taxon>Insecta</taxon>
        <taxon>Pterygota</taxon>
        <taxon>Neoptera</taxon>
        <taxon>Endopterygota</taxon>
        <taxon>Hymenoptera</taxon>
        <taxon>Apocrita</taxon>
        <taxon>Aculeata</taxon>
        <taxon>Formicoidea</taxon>
        <taxon>Formicidae</taxon>
        <taxon>Myrmicinae</taxon>
        <taxon>Temnothorax</taxon>
    </lineage>
</organism>
<name>A0A6J1RCM9_9HYME</name>
<reference evidence="4" key="1">
    <citation type="submission" date="2025-08" db="UniProtKB">
        <authorList>
            <consortium name="RefSeq"/>
        </authorList>
    </citation>
    <scope>IDENTIFICATION</scope>
    <source>
        <tissue evidence="4">Whole body</tissue>
    </source>
</reference>
<dbReference type="GO" id="GO:0005739">
    <property type="term" value="C:mitochondrion"/>
    <property type="evidence" value="ECO:0007669"/>
    <property type="project" value="TreeGrafter"/>
</dbReference>
<sequence>MYKRGLIRLILGKNYSTFRQRDMSISCETLNGPVENSIRGKLEAALKPLHCDVINESYMHNVPKNSETHFKVVVVSEKFDKQPLIKLLQAELQGGVHALSIVAKTPEQWETSNTVTASPACRGGFGK</sequence>